<evidence type="ECO:0000259" key="3">
    <source>
        <dbReference type="Pfam" id="PF21934"/>
    </source>
</evidence>
<dbReference type="NCBIfam" id="TIGR02500">
    <property type="entry name" value="type_III_yscD"/>
    <property type="match status" value="1"/>
</dbReference>
<evidence type="ECO:0000313" key="5">
    <source>
        <dbReference type="Proteomes" id="UP000494111"/>
    </source>
</evidence>
<organism evidence="4 5">
    <name type="scientific">Achromobacter deleyi</name>
    <dbReference type="NCBI Taxonomy" id="1353891"/>
    <lineage>
        <taxon>Bacteria</taxon>
        <taxon>Pseudomonadati</taxon>
        <taxon>Pseudomonadota</taxon>
        <taxon>Betaproteobacteria</taxon>
        <taxon>Burkholderiales</taxon>
        <taxon>Alcaligenaceae</taxon>
        <taxon>Achromobacter</taxon>
    </lineage>
</organism>
<keyword evidence="2" id="KW-0812">Transmembrane</keyword>
<keyword evidence="2" id="KW-0472">Membrane</keyword>
<dbReference type="RefSeq" id="WP_175193362.1">
    <property type="nucleotide sequence ID" value="NZ_CADIJO010000006.1"/>
</dbReference>
<name>A0A6S7AJT4_9BURK</name>
<evidence type="ECO:0000256" key="1">
    <source>
        <dbReference type="SAM" id="MobiDB-lite"/>
    </source>
</evidence>
<accession>A0A6S7AJT4</accession>
<dbReference type="InterPro" id="IPR012843">
    <property type="entry name" value="YscD"/>
</dbReference>
<sequence>MSEALELRVLSGLHRDARCLVEDGSVLGADPACDIVLADDGMSPRAARVRIGAAGWDLAVEDGQAGESAGIPPPGTPFNRPVPLGPVWITVARRADPWAQAPDAANDAVAQTAEPAAAIAAPATPPPAPAADTRTPATGAAALASSDEDRQLEQRLPLPLAQGRRRKRDSWPMVLGLAAVVLTILVAIGLALMPTSTATRAPQVDPRLAAAEKSVGQISAVFDRMGLASRLHVSMSRDGMVTVSGWVRNAAEQDAVASALSQIWPMPAMRVSNEDEVVRTARGALRAFNVRYEPRYEGDGRLNIAGIASSARERASALDALRAQLPGMTVLGNDIALTQQLSDTLSSQLVDAGLSGVTLAWKPDHLEIAPGALDDDQQTRLQELVDDFNKSYLGVAKLAAASAAPAADSVPFVIRSVVGGPQPFVVLEDGSKLLVGGVYRKYRLVAVENTRIIFEGPRTAIVTR</sequence>
<keyword evidence="2" id="KW-1133">Transmembrane helix</keyword>
<dbReference type="Pfam" id="PF21934">
    <property type="entry name" value="Yop-YscD_ppl_3rd"/>
    <property type="match status" value="1"/>
</dbReference>
<feature type="transmembrane region" description="Helical" evidence="2">
    <location>
        <begin position="174"/>
        <end position="193"/>
    </location>
</feature>
<evidence type="ECO:0000256" key="2">
    <source>
        <dbReference type="SAM" id="Phobius"/>
    </source>
</evidence>
<dbReference type="Gene3D" id="2.60.200.20">
    <property type="match status" value="1"/>
</dbReference>
<evidence type="ECO:0000313" key="4">
    <source>
        <dbReference type="EMBL" id="CAB3692902.1"/>
    </source>
</evidence>
<dbReference type="InterPro" id="IPR053946">
    <property type="entry name" value="YscD_ppl_3rd"/>
</dbReference>
<gene>
    <name evidence="4" type="ORF">LMG3458_02224</name>
</gene>
<dbReference type="Proteomes" id="UP000494111">
    <property type="component" value="Unassembled WGS sequence"/>
</dbReference>
<reference evidence="4 5" key="1">
    <citation type="submission" date="2020-04" db="EMBL/GenBank/DDBJ databases">
        <authorList>
            <person name="De Canck E."/>
        </authorList>
    </citation>
    <scope>NUCLEOTIDE SEQUENCE [LARGE SCALE GENOMIC DNA]</scope>
    <source>
        <strain evidence="4 5">LMG 3458</strain>
    </source>
</reference>
<dbReference type="EMBL" id="CADIJO010000006">
    <property type="protein sequence ID" value="CAB3692902.1"/>
    <property type="molecule type" value="Genomic_DNA"/>
</dbReference>
<dbReference type="AlphaFoldDB" id="A0A6S7AJT4"/>
<feature type="region of interest" description="Disordered" evidence="1">
    <location>
        <begin position="121"/>
        <end position="154"/>
    </location>
</feature>
<protein>
    <recommendedName>
        <fullName evidence="3">YscD-like Bon-like domain-containing protein</fullName>
    </recommendedName>
</protein>
<feature type="compositionally biased region" description="Low complexity" evidence="1">
    <location>
        <begin position="130"/>
        <end position="142"/>
    </location>
</feature>
<feature type="domain" description="YscD-like Bon-like" evidence="3">
    <location>
        <begin position="341"/>
        <end position="394"/>
    </location>
</feature>
<proteinExistence type="predicted"/>